<dbReference type="EMBL" id="ACKQ02000007">
    <property type="protein sequence ID" value="EFK33570.1"/>
    <property type="molecule type" value="Genomic_DNA"/>
</dbReference>
<organism evidence="1 2">
    <name type="scientific">Chryseobacterium gleum ATCC 35910</name>
    <dbReference type="NCBI Taxonomy" id="525257"/>
    <lineage>
        <taxon>Bacteria</taxon>
        <taxon>Pseudomonadati</taxon>
        <taxon>Bacteroidota</taxon>
        <taxon>Flavobacteriia</taxon>
        <taxon>Flavobacteriales</taxon>
        <taxon>Weeksellaceae</taxon>
        <taxon>Chryseobacterium group</taxon>
        <taxon>Chryseobacterium</taxon>
    </lineage>
</organism>
<proteinExistence type="predicted"/>
<accession>A0ABN0AKK3</accession>
<sequence length="39" mass="4762">MLDKMKAVSNWNLLFILDWKQEVKRFIFIICFKKSVKSL</sequence>
<reference evidence="1" key="1">
    <citation type="submission" date="2010-06" db="EMBL/GenBank/DDBJ databases">
        <authorList>
            <person name="Muzny D."/>
            <person name="Qin X."/>
            <person name="Buhay C."/>
            <person name="Dugan-Rocha S."/>
            <person name="Ding Y."/>
            <person name="Chen G."/>
            <person name="Hawes A."/>
            <person name="Holder M."/>
            <person name="Jhangiani S."/>
            <person name="Johnson A."/>
            <person name="Khan Z."/>
            <person name="Li Z."/>
            <person name="Liu W."/>
            <person name="Liu X."/>
            <person name="Perez L."/>
            <person name="Shen H."/>
            <person name="Wang Q."/>
            <person name="Watt J."/>
            <person name="Xi L."/>
            <person name="Xin Y."/>
            <person name="Zhou J."/>
            <person name="Deng J."/>
            <person name="Jiang H."/>
            <person name="Liu Y."/>
            <person name="Qu J."/>
            <person name="Song X.-Z."/>
            <person name="Zhang L."/>
            <person name="Villasana D."/>
            <person name="Johnson A."/>
            <person name="Liu J."/>
            <person name="Liyanage D."/>
            <person name="Lorensuhewa L."/>
            <person name="Robinson T."/>
            <person name="Song A."/>
            <person name="Song B.-B."/>
            <person name="Dinh H."/>
            <person name="Thornton R."/>
            <person name="Coyle M."/>
            <person name="Francisco L."/>
            <person name="Jackson L."/>
            <person name="Javaid M."/>
            <person name="Korchina V."/>
            <person name="Kovar C."/>
            <person name="Mata R."/>
            <person name="Mathew T."/>
            <person name="Ngo R."/>
            <person name="Nguyen L."/>
            <person name="Nguyen N."/>
            <person name="Okwuonu G."/>
            <person name="Ongeri F."/>
            <person name="Pham C."/>
            <person name="Simmons D."/>
            <person name="Wilczek-Boney K."/>
            <person name="Hale W."/>
            <person name="Jakkamsetti A."/>
            <person name="Pham P."/>
            <person name="Ruth R."/>
            <person name="San Lucas F."/>
            <person name="Warren J."/>
            <person name="Zhang J."/>
            <person name="Zhao Z."/>
            <person name="Zhou C."/>
            <person name="Zhu D."/>
            <person name="Lee S."/>
            <person name="Bess C."/>
            <person name="Blankenburg K."/>
            <person name="Forbes L."/>
            <person name="Fu Q."/>
            <person name="Gubbala S."/>
            <person name="Hirani K."/>
            <person name="Jayaseelan J.C."/>
            <person name="Lara F."/>
            <person name="Munidasa M."/>
            <person name="Palculict T."/>
            <person name="Patil S."/>
            <person name="Pu L.-L."/>
            <person name="Saada N."/>
            <person name="Tang L."/>
            <person name="Weissenberger G."/>
            <person name="Zhu Y."/>
            <person name="Hemphill L."/>
            <person name="Shang Y."/>
            <person name="Youmans B."/>
            <person name="Ayvaz T."/>
            <person name="Ross M."/>
            <person name="Santibanez J."/>
            <person name="Aqrawi P."/>
            <person name="Gross S."/>
            <person name="Joshi V."/>
            <person name="Fowler G."/>
            <person name="Nazareth L."/>
            <person name="Reid J."/>
            <person name="Worley K."/>
            <person name="Petrosino J."/>
            <person name="Highlander S."/>
            <person name="Gibbs R."/>
        </authorList>
    </citation>
    <scope>NUCLEOTIDE SEQUENCE [LARGE SCALE GENOMIC DNA]</scope>
    <source>
        <strain evidence="1">ATCC 35910</strain>
    </source>
</reference>
<name>A0ABN0AKK3_CHRGE</name>
<evidence type="ECO:0000313" key="1">
    <source>
        <dbReference type="EMBL" id="EFK33570.1"/>
    </source>
</evidence>
<dbReference type="Proteomes" id="UP000002969">
    <property type="component" value="Unassembled WGS sequence"/>
</dbReference>
<keyword evidence="2" id="KW-1185">Reference proteome</keyword>
<evidence type="ECO:0000313" key="2">
    <source>
        <dbReference type="Proteomes" id="UP000002969"/>
    </source>
</evidence>
<comment type="caution">
    <text evidence="1">The sequence shown here is derived from an EMBL/GenBank/DDBJ whole genome shotgun (WGS) entry which is preliminary data.</text>
</comment>
<gene>
    <name evidence="1" type="ORF">HMPREF0204_12638</name>
</gene>
<protein>
    <submittedName>
        <fullName evidence="1">Uncharacterized protein</fullName>
    </submittedName>
</protein>